<dbReference type="OrthoDB" id="691673at2759"/>
<keyword evidence="3 8" id="KW-0032">Aminotransferase</keyword>
<reference evidence="8" key="1">
    <citation type="submission" date="2019-01" db="EMBL/GenBank/DDBJ databases">
        <title>Colletotrichum abscissum LGMF1257.</title>
        <authorList>
            <person name="Baroncelli R."/>
        </authorList>
    </citation>
    <scope>NUCLEOTIDE SEQUENCE</scope>
    <source>
        <strain evidence="8">Ca142</strain>
    </source>
</reference>
<gene>
    <name evidence="8" type="ORF">CABS02_02897</name>
</gene>
<evidence type="ECO:0000256" key="1">
    <source>
        <dbReference type="ARBA" id="ARBA00001933"/>
    </source>
</evidence>
<proteinExistence type="inferred from homology"/>
<feature type="region of interest" description="Disordered" evidence="6">
    <location>
        <begin position="1"/>
        <end position="20"/>
    </location>
</feature>
<dbReference type="AlphaFoldDB" id="A0A9Q0B4K3"/>
<dbReference type="Pfam" id="PF00155">
    <property type="entry name" value="Aminotran_1_2"/>
    <property type="match status" value="1"/>
</dbReference>
<comment type="similarity">
    <text evidence="2">Belongs to the class-I pyridoxal-phosphate-dependent aminotransferase family.</text>
</comment>
<dbReference type="PANTHER" id="PTHR42790">
    <property type="entry name" value="AMINOTRANSFERASE"/>
    <property type="match status" value="1"/>
</dbReference>
<evidence type="ECO:0000256" key="3">
    <source>
        <dbReference type="ARBA" id="ARBA00022576"/>
    </source>
</evidence>
<dbReference type="EMBL" id="SDAQ01000010">
    <property type="protein sequence ID" value="KAI3556890.1"/>
    <property type="molecule type" value="Genomic_DNA"/>
</dbReference>
<keyword evidence="5" id="KW-0663">Pyridoxal phosphate</keyword>
<name>A0A9Q0B4K3_9PEZI</name>
<evidence type="ECO:0000256" key="5">
    <source>
        <dbReference type="ARBA" id="ARBA00022898"/>
    </source>
</evidence>
<dbReference type="GO" id="GO:0008483">
    <property type="term" value="F:transaminase activity"/>
    <property type="evidence" value="ECO:0007669"/>
    <property type="project" value="UniProtKB-KW"/>
</dbReference>
<evidence type="ECO:0000313" key="9">
    <source>
        <dbReference type="Proteomes" id="UP001056436"/>
    </source>
</evidence>
<dbReference type="Gene3D" id="3.40.640.10">
    <property type="entry name" value="Type I PLP-dependent aspartate aminotransferase-like (Major domain)"/>
    <property type="match status" value="1"/>
</dbReference>
<comment type="caution">
    <text evidence="8">The sequence shown here is derived from an EMBL/GenBank/DDBJ whole genome shotgun (WGS) entry which is preliminary data.</text>
</comment>
<evidence type="ECO:0000256" key="4">
    <source>
        <dbReference type="ARBA" id="ARBA00022679"/>
    </source>
</evidence>
<dbReference type="InterPro" id="IPR015424">
    <property type="entry name" value="PyrdxlP-dep_Trfase"/>
</dbReference>
<evidence type="ECO:0000313" key="8">
    <source>
        <dbReference type="EMBL" id="KAI3556890.1"/>
    </source>
</evidence>
<feature type="domain" description="Aminotransferase class I/classII large" evidence="7">
    <location>
        <begin position="228"/>
        <end position="516"/>
    </location>
</feature>
<keyword evidence="9" id="KW-1185">Reference proteome</keyword>
<dbReference type="Proteomes" id="UP001056436">
    <property type="component" value="Unassembled WGS sequence"/>
</dbReference>
<dbReference type="SUPFAM" id="SSF53383">
    <property type="entry name" value="PLP-dependent transferases"/>
    <property type="match status" value="1"/>
</dbReference>
<sequence length="572" mass="64079">MSSARPKPTDLEHHFSQASKKRAPNVLKEYYKYLRIPEMGNLAGGLPSPSYFPFNNVDLSLSNPDSLGPSKYSEAAGGQTPQLRIPRRGDELGSVRNVDLTTALQYGSASGFPPLYAWLRKLTTTIYHPNIPYDGGADIIVNGGSADGLFKVFELLFNPWDKTSGDARNREGLIVEEFVYGPPIAQLKPKDVNIVPVKMDTEGMLAYGTGSLCHVLETWDCELGKRPHVVYLVPTGQNPTSGVLSLPRRREIYDICSRFDLVIVEDDPYWNLYYPSTSTTPNFPKDPNHNYCVHDLRGKSTGYAFLDELVPSFLSLDNDGRVIRLDSFSKTVAPGCRLGWVTAQPSVCEKLFRITDGTTQQPSGFVQAIVTQLIGDFGRDGPAETAISVQKPGGWGVGGWINWLEGLRFTYQRRMEKMAAILEENRFLGIGGVQTEMFSFQRPAGGMFIWVKVNIGSHPLTSINPRRLMQGLWVYCTQHPYRILVVPGGDFAANQTIKRDLGYVFFRFCFAAVEESILEAKSRAFAEACESYWAITDAKVINEILHEEDLTRQMYEAGYDDTSFDREVVHRW</sequence>
<dbReference type="CDD" id="cd00609">
    <property type="entry name" value="AAT_like"/>
    <property type="match status" value="1"/>
</dbReference>
<dbReference type="InterPro" id="IPR050859">
    <property type="entry name" value="Class-I_PLP-dep_aminotransf"/>
</dbReference>
<dbReference type="InterPro" id="IPR004839">
    <property type="entry name" value="Aminotransferase_I/II_large"/>
</dbReference>
<protein>
    <submittedName>
        <fullName evidence="8">Aromatic amino acid aminotransferase</fullName>
    </submittedName>
</protein>
<evidence type="ECO:0000256" key="6">
    <source>
        <dbReference type="SAM" id="MobiDB-lite"/>
    </source>
</evidence>
<evidence type="ECO:0000256" key="2">
    <source>
        <dbReference type="ARBA" id="ARBA00007441"/>
    </source>
</evidence>
<dbReference type="InterPro" id="IPR015421">
    <property type="entry name" value="PyrdxlP-dep_Trfase_major"/>
</dbReference>
<organism evidence="8 9">
    <name type="scientific">Colletotrichum abscissum</name>
    <dbReference type="NCBI Taxonomy" id="1671311"/>
    <lineage>
        <taxon>Eukaryota</taxon>
        <taxon>Fungi</taxon>
        <taxon>Dikarya</taxon>
        <taxon>Ascomycota</taxon>
        <taxon>Pezizomycotina</taxon>
        <taxon>Sordariomycetes</taxon>
        <taxon>Hypocreomycetidae</taxon>
        <taxon>Glomerellales</taxon>
        <taxon>Glomerellaceae</taxon>
        <taxon>Colletotrichum</taxon>
        <taxon>Colletotrichum acutatum species complex</taxon>
    </lineage>
</organism>
<keyword evidence="4" id="KW-0808">Transferase</keyword>
<evidence type="ECO:0000259" key="7">
    <source>
        <dbReference type="Pfam" id="PF00155"/>
    </source>
</evidence>
<dbReference type="GO" id="GO:0030170">
    <property type="term" value="F:pyridoxal phosphate binding"/>
    <property type="evidence" value="ECO:0007669"/>
    <property type="project" value="InterPro"/>
</dbReference>
<dbReference type="GO" id="GO:1901605">
    <property type="term" value="P:alpha-amino acid metabolic process"/>
    <property type="evidence" value="ECO:0007669"/>
    <property type="project" value="TreeGrafter"/>
</dbReference>
<comment type="cofactor">
    <cofactor evidence="1">
        <name>pyridoxal 5'-phosphate</name>
        <dbReference type="ChEBI" id="CHEBI:597326"/>
    </cofactor>
</comment>
<accession>A0A9Q0B4K3</accession>
<dbReference type="PANTHER" id="PTHR42790:SF1">
    <property type="entry name" value="AROMATIC AMINO ACID AMINOTRANSFERASE, HYPOTHETICAL (EUROFUNG)"/>
    <property type="match status" value="1"/>
</dbReference>